<feature type="non-terminal residue" evidence="1">
    <location>
        <position position="1"/>
    </location>
</feature>
<evidence type="ECO:0000313" key="2">
    <source>
        <dbReference type="Proteomes" id="UP001233172"/>
    </source>
</evidence>
<accession>A0AAD8F2A1</accession>
<comment type="caution">
    <text evidence="1">The sequence shown here is derived from an EMBL/GenBank/DDBJ whole genome shotgun (WGS) entry which is preliminary data.</text>
</comment>
<organism evidence="1 2">
    <name type="scientific">Biomphalaria pfeifferi</name>
    <name type="common">Bloodfluke planorb</name>
    <name type="synonym">Freshwater snail</name>
    <dbReference type="NCBI Taxonomy" id="112525"/>
    <lineage>
        <taxon>Eukaryota</taxon>
        <taxon>Metazoa</taxon>
        <taxon>Spiralia</taxon>
        <taxon>Lophotrochozoa</taxon>
        <taxon>Mollusca</taxon>
        <taxon>Gastropoda</taxon>
        <taxon>Heterobranchia</taxon>
        <taxon>Euthyneura</taxon>
        <taxon>Panpulmonata</taxon>
        <taxon>Hygrophila</taxon>
        <taxon>Lymnaeoidea</taxon>
        <taxon>Planorbidae</taxon>
        <taxon>Biomphalaria</taxon>
    </lineage>
</organism>
<protein>
    <submittedName>
        <fullName evidence="1">Uncharacterized protein</fullName>
    </submittedName>
</protein>
<dbReference type="SUPFAM" id="SSF101912">
    <property type="entry name" value="Sema domain"/>
    <property type="match status" value="1"/>
</dbReference>
<evidence type="ECO:0000313" key="1">
    <source>
        <dbReference type="EMBL" id="KAK0047796.1"/>
    </source>
</evidence>
<reference evidence="1" key="1">
    <citation type="journal article" date="2023" name="PLoS Negl. Trop. Dis.">
        <title>A genome sequence for Biomphalaria pfeifferi, the major vector snail for the human-infecting parasite Schistosoma mansoni.</title>
        <authorList>
            <person name="Bu L."/>
            <person name="Lu L."/>
            <person name="Laidemitt M.R."/>
            <person name="Zhang S.M."/>
            <person name="Mutuku M."/>
            <person name="Mkoji G."/>
            <person name="Steinauer M."/>
            <person name="Loker E.S."/>
        </authorList>
    </citation>
    <scope>NUCLEOTIDE SEQUENCE</scope>
    <source>
        <strain evidence="1">KasaAsao</strain>
    </source>
</reference>
<dbReference type="AlphaFoldDB" id="A0AAD8F2A1"/>
<dbReference type="Proteomes" id="UP001233172">
    <property type="component" value="Unassembled WGS sequence"/>
</dbReference>
<reference evidence="1" key="2">
    <citation type="submission" date="2023-04" db="EMBL/GenBank/DDBJ databases">
        <authorList>
            <person name="Bu L."/>
            <person name="Lu L."/>
            <person name="Laidemitt M.R."/>
            <person name="Zhang S.M."/>
            <person name="Mutuku M."/>
            <person name="Mkoji G."/>
            <person name="Steinauer M."/>
            <person name="Loker E.S."/>
        </authorList>
    </citation>
    <scope>NUCLEOTIDE SEQUENCE</scope>
    <source>
        <strain evidence="1">KasaAsao</strain>
        <tissue evidence="1">Whole Snail</tissue>
    </source>
</reference>
<sequence length="63" mass="7048">SVTPPPFVGHDDSTENMKLLMVESDTAFVGGRNRLYYLSLKNLSKISVSEKKTVLMPFICLDN</sequence>
<name>A0AAD8F2A1_BIOPF</name>
<gene>
    <name evidence="1" type="ORF">Bpfe_022836</name>
</gene>
<proteinExistence type="predicted"/>
<keyword evidence="2" id="KW-1185">Reference proteome</keyword>
<dbReference type="InterPro" id="IPR036352">
    <property type="entry name" value="Semap_dom_sf"/>
</dbReference>
<dbReference type="EMBL" id="JASAOG010000146">
    <property type="protein sequence ID" value="KAK0047796.1"/>
    <property type="molecule type" value="Genomic_DNA"/>
</dbReference>